<evidence type="ECO:0000313" key="1">
    <source>
        <dbReference type="EMBL" id="KKE83109.1"/>
    </source>
</evidence>
<protein>
    <submittedName>
        <fullName evidence="1">Uncharacterized protein</fullName>
    </submittedName>
</protein>
<sequence length="31" mass="3239">MKKQLTLAEIKTVAGGRGGGMVVPMPKPVED</sequence>
<dbReference type="EMBL" id="AUXW01000153">
    <property type="protein sequence ID" value="KKE83109.1"/>
    <property type="molecule type" value="Genomic_DNA"/>
</dbReference>
<proteinExistence type="predicted"/>
<organism evidence="1 2">
    <name type="scientific">Pseudoalteromonas luteoviolacea S4054</name>
    <dbReference type="NCBI Taxonomy" id="1129367"/>
    <lineage>
        <taxon>Bacteria</taxon>
        <taxon>Pseudomonadati</taxon>
        <taxon>Pseudomonadota</taxon>
        <taxon>Gammaproteobacteria</taxon>
        <taxon>Alteromonadales</taxon>
        <taxon>Pseudoalteromonadaceae</taxon>
        <taxon>Pseudoalteromonas</taxon>
    </lineage>
</organism>
<dbReference type="Proteomes" id="UP000033434">
    <property type="component" value="Unassembled WGS sequence"/>
</dbReference>
<name>A0A0F6ACH4_9GAMM</name>
<dbReference type="PATRIC" id="fig|1129367.4.peg.2962"/>
<reference evidence="1 2" key="1">
    <citation type="journal article" date="2015" name="BMC Genomics">
        <title>Genome mining reveals unlocked bioactive potential of marine Gram-negative bacteria.</title>
        <authorList>
            <person name="Machado H."/>
            <person name="Sonnenschein E.C."/>
            <person name="Melchiorsen J."/>
            <person name="Gram L."/>
        </authorList>
    </citation>
    <scope>NUCLEOTIDE SEQUENCE [LARGE SCALE GENOMIC DNA]</scope>
    <source>
        <strain evidence="1 2">S4054</strain>
    </source>
</reference>
<gene>
    <name evidence="1" type="ORF">N479_15670</name>
</gene>
<accession>A0A0F6ACH4</accession>
<dbReference type="AlphaFoldDB" id="A0A0F6ACH4"/>
<comment type="caution">
    <text evidence="1">The sequence shown here is derived from an EMBL/GenBank/DDBJ whole genome shotgun (WGS) entry which is preliminary data.</text>
</comment>
<evidence type="ECO:0000313" key="2">
    <source>
        <dbReference type="Proteomes" id="UP000033434"/>
    </source>
</evidence>